<comment type="caution">
    <text evidence="2">The sequence shown here is derived from an EMBL/GenBank/DDBJ whole genome shotgun (WGS) entry which is preliminary data.</text>
</comment>
<evidence type="ECO:0000313" key="3">
    <source>
        <dbReference type="Proteomes" id="UP000548476"/>
    </source>
</evidence>
<dbReference type="AlphaFoldDB" id="A0A841FL87"/>
<protein>
    <recommendedName>
        <fullName evidence="4">Peptidase inhibitor family I36</fullName>
    </recommendedName>
</protein>
<organism evidence="2 3">
    <name type="scientific">Phytomonospora endophytica</name>
    <dbReference type="NCBI Taxonomy" id="714109"/>
    <lineage>
        <taxon>Bacteria</taxon>
        <taxon>Bacillati</taxon>
        <taxon>Actinomycetota</taxon>
        <taxon>Actinomycetes</taxon>
        <taxon>Micromonosporales</taxon>
        <taxon>Micromonosporaceae</taxon>
        <taxon>Phytomonospora</taxon>
    </lineage>
</organism>
<gene>
    <name evidence="2" type="ORF">HNR73_004495</name>
</gene>
<evidence type="ECO:0000256" key="1">
    <source>
        <dbReference type="SAM" id="SignalP"/>
    </source>
</evidence>
<dbReference type="Pfam" id="PF03995">
    <property type="entry name" value="Inhibitor_I36"/>
    <property type="match status" value="1"/>
</dbReference>
<sequence>MIALGRGARLGAVAAMALLGPVAVAAPAAAGPGCPPGAFCVWAEPNFTGKVYGGDAGGVCSDVSPGGVSMKNRMDHTVTAFGFTNCTGETFTLEPGFDAAHVPFQILGVLT</sequence>
<name>A0A841FL87_9ACTN</name>
<keyword evidence="3" id="KW-1185">Reference proteome</keyword>
<keyword evidence="1" id="KW-0732">Signal</keyword>
<dbReference type="Proteomes" id="UP000548476">
    <property type="component" value="Unassembled WGS sequence"/>
</dbReference>
<evidence type="ECO:0008006" key="4">
    <source>
        <dbReference type="Google" id="ProtNLM"/>
    </source>
</evidence>
<feature type="chain" id="PRO_5032270465" description="Peptidase inhibitor family I36" evidence="1">
    <location>
        <begin position="26"/>
        <end position="111"/>
    </location>
</feature>
<dbReference type="EMBL" id="JACHGT010000009">
    <property type="protein sequence ID" value="MBB6036624.1"/>
    <property type="molecule type" value="Genomic_DNA"/>
</dbReference>
<proteinExistence type="predicted"/>
<dbReference type="RefSeq" id="WP_184789455.1">
    <property type="nucleotide sequence ID" value="NZ_BONT01000033.1"/>
</dbReference>
<feature type="signal peptide" evidence="1">
    <location>
        <begin position="1"/>
        <end position="25"/>
    </location>
</feature>
<reference evidence="2 3" key="1">
    <citation type="submission" date="2020-08" db="EMBL/GenBank/DDBJ databases">
        <title>Genomic Encyclopedia of Type Strains, Phase IV (KMG-IV): sequencing the most valuable type-strain genomes for metagenomic binning, comparative biology and taxonomic classification.</title>
        <authorList>
            <person name="Goeker M."/>
        </authorList>
    </citation>
    <scope>NUCLEOTIDE SEQUENCE [LARGE SCALE GENOMIC DNA]</scope>
    <source>
        <strain evidence="2 3">YIM 65646</strain>
    </source>
</reference>
<evidence type="ECO:0000313" key="2">
    <source>
        <dbReference type="EMBL" id="MBB6036624.1"/>
    </source>
</evidence>
<accession>A0A841FL87</accession>